<dbReference type="PROSITE" id="PS50137">
    <property type="entry name" value="DS_RBD"/>
    <property type="match status" value="1"/>
</dbReference>
<dbReference type="CDD" id="cd19855">
    <property type="entry name" value="DSRM_DHX9_rpt2"/>
    <property type="match status" value="1"/>
</dbReference>
<evidence type="ECO:0000259" key="6">
    <source>
        <dbReference type="PROSITE" id="PS50137"/>
    </source>
</evidence>
<feature type="domain" description="DZF" evidence="7">
    <location>
        <begin position="418"/>
        <end position="739"/>
    </location>
</feature>
<feature type="compositionally biased region" description="Low complexity" evidence="5">
    <location>
        <begin position="19"/>
        <end position="30"/>
    </location>
</feature>
<reference evidence="8 9" key="1">
    <citation type="submission" date="2021-04" db="EMBL/GenBank/DDBJ databases">
        <authorList>
            <person name="Bliznina A."/>
        </authorList>
    </citation>
    <scope>NUCLEOTIDE SEQUENCE [LARGE SCALE GENOMIC DNA]</scope>
</reference>
<evidence type="ECO:0000256" key="2">
    <source>
        <dbReference type="ARBA" id="ARBA00022490"/>
    </source>
</evidence>
<dbReference type="SMART" id="SM00358">
    <property type="entry name" value="DSRM"/>
    <property type="match status" value="2"/>
</dbReference>
<keyword evidence="3" id="KW-0238">DNA-binding</keyword>
<dbReference type="Proteomes" id="UP001158576">
    <property type="component" value="Chromosome XSR"/>
</dbReference>
<dbReference type="PANTHER" id="PTHR45762">
    <property type="entry name" value="ZINC FINGER RNA-BINDING PROTEIN"/>
    <property type="match status" value="1"/>
</dbReference>
<dbReference type="SMART" id="SM00572">
    <property type="entry name" value="DZF"/>
    <property type="match status" value="1"/>
</dbReference>
<feature type="region of interest" description="Disordered" evidence="5">
    <location>
        <begin position="51"/>
        <end position="102"/>
    </location>
</feature>
<dbReference type="PROSITE" id="PS51703">
    <property type="entry name" value="DZF"/>
    <property type="match status" value="1"/>
</dbReference>
<evidence type="ECO:0000256" key="5">
    <source>
        <dbReference type="SAM" id="MobiDB-lite"/>
    </source>
</evidence>
<accession>A0ABN7SDP1</accession>
<dbReference type="Pfam" id="PF20965">
    <property type="entry name" value="DZF_C"/>
    <property type="match status" value="1"/>
</dbReference>
<proteinExistence type="predicted"/>
<dbReference type="EMBL" id="OU015569">
    <property type="protein sequence ID" value="CAG5095984.1"/>
    <property type="molecule type" value="Genomic_DNA"/>
</dbReference>
<evidence type="ECO:0000256" key="3">
    <source>
        <dbReference type="ARBA" id="ARBA00023125"/>
    </source>
</evidence>
<evidence type="ECO:0000256" key="1">
    <source>
        <dbReference type="ARBA" id="ARBA00004496"/>
    </source>
</evidence>
<feature type="region of interest" description="Disordered" evidence="5">
    <location>
        <begin position="1"/>
        <end position="30"/>
    </location>
</feature>
<evidence type="ECO:0000313" key="8">
    <source>
        <dbReference type="EMBL" id="CAG5095984.1"/>
    </source>
</evidence>
<feature type="domain" description="DRBM" evidence="6">
    <location>
        <begin position="104"/>
        <end position="172"/>
    </location>
</feature>
<comment type="subcellular location">
    <subcellularLocation>
        <location evidence="1">Cytoplasm</location>
    </subcellularLocation>
</comment>
<keyword evidence="2" id="KW-0963">Cytoplasm</keyword>
<keyword evidence="4" id="KW-0694">RNA-binding</keyword>
<dbReference type="Pfam" id="PF00035">
    <property type="entry name" value="dsrm"/>
    <property type="match status" value="1"/>
</dbReference>
<sequence>MAWQQQGYNQNHGGGQGYGQSNQYGQQQQFNQHQQYAAQVLYGGQSQGYNQGNNWSAGPSNMNKGPGHFGNSHRNPNYGYGEQSQNNRQTQRQKDPHKPINATEVKSYINAWATKQKLKPEYSYKQEGQTPFVLYKCTLSIGQYDCQGEGAAKSKKQAQTIAAWDMSEKLAAKGVLNLSEVPPIPENLLGAHATKTANRVEGNNENVYVEYGEEYGGWTTETARQRLNRFCMQLGISCNIINHVTGPPHARVTSASLSLIIERLNKKVLQVQVDAPNKKSANAKCSMEMLKQLFALNLIEKKGEPEMKLLRKRKNEITWTRTTAPSRLKKFKEENSGDSSFGISESSAFQNGQFTISTVINCKGIKIEAQASEPSEEEAKISVAVMLANKLCVAGLIEANLPVAKSKKSKEEYLANIRQTNIVMVPRFNNTGRNTPGDDRQLKKKLLDLEQKETYKRLRVNTMNKITKCLKESESYPQIENLHRVGEFFKGLELADETEDLELVVVSKEKPTNSFVNEVLSVLASLEGFTADRYEDFLYLTTKEKPEVSIYVTFTSAAFYPPDGKEECADPEGMILRDGCVNVWIRLQRCLFLMDRCHKLFNSLAVLRVLKFLARDAEMDGFSGWLMELFVIRALETAHSSEPAGDALRRVFSILSGGILLPNVSSLIDLNGTDDLLDQLTVIQRNKITAKAHTYLRLQTFKQLHKVLGIDFVQKKSSLKIEEPKPTFNENDNSVAQAN</sequence>
<keyword evidence="9" id="KW-1185">Reference proteome</keyword>
<feature type="compositionally biased region" description="Low complexity" evidence="5">
    <location>
        <begin position="1"/>
        <end position="11"/>
    </location>
</feature>
<dbReference type="SUPFAM" id="SSF54768">
    <property type="entry name" value="dsRNA-binding domain-like"/>
    <property type="match status" value="2"/>
</dbReference>
<dbReference type="Gene3D" id="1.10.1410.40">
    <property type="match status" value="1"/>
</dbReference>
<evidence type="ECO:0000313" key="9">
    <source>
        <dbReference type="Proteomes" id="UP001158576"/>
    </source>
</evidence>
<dbReference type="InterPro" id="IPR043519">
    <property type="entry name" value="NT_sf"/>
</dbReference>
<dbReference type="InterPro" id="IPR014720">
    <property type="entry name" value="dsRBD_dom"/>
</dbReference>
<dbReference type="PANTHER" id="PTHR45762:SF3">
    <property type="entry name" value="ZINC-FINGER PROTEIN AT 72D, ISOFORM B"/>
    <property type="match status" value="1"/>
</dbReference>
<evidence type="ECO:0000256" key="4">
    <source>
        <dbReference type="PROSITE-ProRule" id="PRU00266"/>
    </source>
</evidence>
<gene>
    <name evidence="8" type="ORF">OKIOD_LOCUS5983</name>
</gene>
<dbReference type="Gene3D" id="3.30.460.10">
    <property type="entry name" value="Beta Polymerase, domain 2"/>
    <property type="match status" value="1"/>
</dbReference>
<dbReference type="InterPro" id="IPR049402">
    <property type="entry name" value="DZF_dom_C"/>
</dbReference>
<dbReference type="Gene3D" id="3.30.160.20">
    <property type="match status" value="2"/>
</dbReference>
<name>A0ABN7SDP1_OIKDI</name>
<evidence type="ECO:0000259" key="7">
    <source>
        <dbReference type="PROSITE" id="PS51703"/>
    </source>
</evidence>
<dbReference type="InterPro" id="IPR044446">
    <property type="entry name" value="DHX9_DSRM_2"/>
</dbReference>
<organism evidence="8 9">
    <name type="scientific">Oikopleura dioica</name>
    <name type="common">Tunicate</name>
    <dbReference type="NCBI Taxonomy" id="34765"/>
    <lineage>
        <taxon>Eukaryota</taxon>
        <taxon>Metazoa</taxon>
        <taxon>Chordata</taxon>
        <taxon>Tunicata</taxon>
        <taxon>Appendicularia</taxon>
        <taxon>Copelata</taxon>
        <taxon>Oikopleuridae</taxon>
        <taxon>Oikopleura</taxon>
    </lineage>
</organism>
<dbReference type="InterPro" id="IPR006561">
    <property type="entry name" value="DZF_dom"/>
</dbReference>
<protein>
    <submittedName>
        <fullName evidence="8">Oidioi.mRNA.OKI2018_I69.XSR.g14425.t1.cds</fullName>
    </submittedName>
</protein>